<dbReference type="Pfam" id="PF04191">
    <property type="entry name" value="PEMT"/>
    <property type="match status" value="1"/>
</dbReference>
<keyword evidence="2 5" id="KW-0812">Transmembrane</keyword>
<feature type="transmembrane region" description="Helical" evidence="5">
    <location>
        <begin position="83"/>
        <end position="113"/>
    </location>
</feature>
<sequence length="142" mass="16713">MRNKIFNYSTLALVYFGFFLLITSYFKAHALVNSYTYVGLILMIVSLVFFTMARIKLDDSFQVSAEANNLVKSGIYKKIRHPVYVFGFTFVLGFFIFTQVFYGLIFLVIIAVLQVKRIKKEEKVLIEKFGDEYVEYKKQTWF</sequence>
<dbReference type="OrthoDB" id="9809773at2"/>
<dbReference type="InterPro" id="IPR007318">
    <property type="entry name" value="Phopholipid_MeTrfase"/>
</dbReference>
<dbReference type="RefSeq" id="WP_025866123.1">
    <property type="nucleotide sequence ID" value="NZ_BLAX01000001.1"/>
</dbReference>
<dbReference type="GO" id="GO:0008168">
    <property type="term" value="F:methyltransferase activity"/>
    <property type="evidence" value="ECO:0007669"/>
    <property type="project" value="UniProtKB-KW"/>
</dbReference>
<dbReference type="EMBL" id="BLAX01000001">
    <property type="protein sequence ID" value="GET31538.1"/>
    <property type="molecule type" value="Genomic_DNA"/>
</dbReference>
<keyword evidence="6" id="KW-0489">Methyltransferase</keyword>
<name>A0A5M4AVA4_9BACT</name>
<keyword evidence="7" id="KW-1185">Reference proteome</keyword>
<keyword evidence="3 5" id="KW-1133">Transmembrane helix</keyword>
<comment type="caution">
    <text evidence="6">The sequence shown here is derived from an EMBL/GenBank/DDBJ whole genome shotgun (WGS) entry which is preliminary data.</text>
</comment>
<evidence type="ECO:0000313" key="6">
    <source>
        <dbReference type="EMBL" id="GET31538.1"/>
    </source>
</evidence>
<dbReference type="Gene3D" id="1.20.120.1630">
    <property type="match status" value="1"/>
</dbReference>
<gene>
    <name evidence="6" type="ORF">PbJCM13498_04010</name>
</gene>
<dbReference type="PANTHER" id="PTHR43847">
    <property type="entry name" value="BLL3993 PROTEIN"/>
    <property type="match status" value="1"/>
</dbReference>
<proteinExistence type="predicted"/>
<dbReference type="GO" id="GO:0032259">
    <property type="term" value="P:methylation"/>
    <property type="evidence" value="ECO:0007669"/>
    <property type="project" value="UniProtKB-KW"/>
</dbReference>
<protein>
    <submittedName>
        <fullName evidence="6">Isoprenylcysteine carboxyl methyltransferase</fullName>
    </submittedName>
</protein>
<feature type="transmembrane region" description="Helical" evidence="5">
    <location>
        <begin position="35"/>
        <end position="55"/>
    </location>
</feature>
<dbReference type="GO" id="GO:0012505">
    <property type="term" value="C:endomembrane system"/>
    <property type="evidence" value="ECO:0007669"/>
    <property type="project" value="UniProtKB-SubCell"/>
</dbReference>
<evidence type="ECO:0000256" key="2">
    <source>
        <dbReference type="ARBA" id="ARBA00022692"/>
    </source>
</evidence>
<dbReference type="InterPro" id="IPR052527">
    <property type="entry name" value="Metal_cation-efflux_comp"/>
</dbReference>
<evidence type="ECO:0000256" key="4">
    <source>
        <dbReference type="ARBA" id="ARBA00023136"/>
    </source>
</evidence>
<keyword evidence="4 5" id="KW-0472">Membrane</keyword>
<comment type="subcellular location">
    <subcellularLocation>
        <location evidence="1">Endomembrane system</location>
        <topology evidence="1">Multi-pass membrane protein</topology>
    </subcellularLocation>
</comment>
<reference evidence="6 7" key="1">
    <citation type="submission" date="2019-10" db="EMBL/GenBank/DDBJ databases">
        <title>Prolixibacter strains distinguished by the presence of nitrate reductase genes were adept at nitrate-dependent anaerobic corrosion of metallic iron and carbon steel.</title>
        <authorList>
            <person name="Iino T."/>
            <person name="Shono N."/>
            <person name="Ito K."/>
            <person name="Nakamura R."/>
            <person name="Sueoka K."/>
            <person name="Harayama S."/>
            <person name="Ohkuma M."/>
        </authorList>
    </citation>
    <scope>NUCLEOTIDE SEQUENCE [LARGE SCALE GENOMIC DNA]</scope>
    <source>
        <strain evidence="6 7">JCM 13498</strain>
    </source>
</reference>
<feature type="transmembrane region" description="Helical" evidence="5">
    <location>
        <begin position="6"/>
        <end position="26"/>
    </location>
</feature>
<evidence type="ECO:0000256" key="3">
    <source>
        <dbReference type="ARBA" id="ARBA00022989"/>
    </source>
</evidence>
<dbReference type="Proteomes" id="UP000391834">
    <property type="component" value="Unassembled WGS sequence"/>
</dbReference>
<evidence type="ECO:0000313" key="7">
    <source>
        <dbReference type="Proteomes" id="UP000391834"/>
    </source>
</evidence>
<organism evidence="6 7">
    <name type="scientific">Prolixibacter bellariivorans</name>
    <dbReference type="NCBI Taxonomy" id="314319"/>
    <lineage>
        <taxon>Bacteria</taxon>
        <taxon>Pseudomonadati</taxon>
        <taxon>Bacteroidota</taxon>
        <taxon>Bacteroidia</taxon>
        <taxon>Marinilabiliales</taxon>
        <taxon>Prolixibacteraceae</taxon>
        <taxon>Prolixibacter</taxon>
    </lineage>
</organism>
<evidence type="ECO:0000256" key="5">
    <source>
        <dbReference type="SAM" id="Phobius"/>
    </source>
</evidence>
<accession>A0A5M4AVA4</accession>
<evidence type="ECO:0000256" key="1">
    <source>
        <dbReference type="ARBA" id="ARBA00004127"/>
    </source>
</evidence>
<dbReference type="AlphaFoldDB" id="A0A5M4AVA4"/>
<dbReference type="PANTHER" id="PTHR43847:SF1">
    <property type="entry name" value="BLL3993 PROTEIN"/>
    <property type="match status" value="1"/>
</dbReference>
<keyword evidence="6" id="KW-0808">Transferase</keyword>